<feature type="domain" description="Glycoside hydrolase family 38 central" evidence="15">
    <location>
        <begin position="883"/>
        <end position="963"/>
    </location>
</feature>
<feature type="repeat" description="TPR" evidence="13">
    <location>
        <begin position="83"/>
        <end position="116"/>
    </location>
</feature>
<dbReference type="InterPro" id="IPR011013">
    <property type="entry name" value="Gal_mutarotase_sf_dom"/>
</dbReference>
<dbReference type="Gene3D" id="2.60.40.2220">
    <property type="match status" value="1"/>
</dbReference>
<evidence type="ECO:0000256" key="10">
    <source>
        <dbReference type="ARBA" id="ARBA00023295"/>
    </source>
</evidence>
<dbReference type="InterPro" id="IPR028995">
    <property type="entry name" value="Glyco_hydro_57/38_cen_sf"/>
</dbReference>
<dbReference type="InterPro" id="IPR054723">
    <property type="entry name" value="Ams1-like_N"/>
</dbReference>
<dbReference type="GO" id="GO:0000329">
    <property type="term" value="C:fungal-type vacuole membrane"/>
    <property type="evidence" value="ECO:0007669"/>
    <property type="project" value="TreeGrafter"/>
</dbReference>
<dbReference type="Pfam" id="PF13432">
    <property type="entry name" value="TPR_16"/>
    <property type="match status" value="1"/>
</dbReference>
<dbReference type="SUPFAM" id="SSF74650">
    <property type="entry name" value="Galactose mutarotase-like"/>
    <property type="match status" value="1"/>
</dbReference>
<dbReference type="FunFam" id="3.20.110.10:FF:000002">
    <property type="entry name" value="alpha-mannosidase 2C1 isoform X1"/>
    <property type="match status" value="1"/>
</dbReference>
<evidence type="ECO:0000256" key="9">
    <source>
        <dbReference type="ARBA" id="ARBA00022803"/>
    </source>
</evidence>
<dbReference type="InterPro" id="IPR011682">
    <property type="entry name" value="Glyco_hydro_38_C"/>
</dbReference>
<dbReference type="GO" id="GO:0006013">
    <property type="term" value="P:mannose metabolic process"/>
    <property type="evidence" value="ECO:0007669"/>
    <property type="project" value="InterPro"/>
</dbReference>
<organism evidence="16 17">
    <name type="scientific">Bifiguratus adelaidae</name>
    <dbReference type="NCBI Taxonomy" id="1938954"/>
    <lineage>
        <taxon>Eukaryota</taxon>
        <taxon>Fungi</taxon>
        <taxon>Fungi incertae sedis</taxon>
        <taxon>Mucoromycota</taxon>
        <taxon>Mucoromycotina</taxon>
        <taxon>Endogonomycetes</taxon>
        <taxon>Endogonales</taxon>
        <taxon>Endogonales incertae sedis</taxon>
        <taxon>Bifiguratus</taxon>
    </lineage>
</organism>
<keyword evidence="17" id="KW-1185">Reference proteome</keyword>
<dbReference type="GO" id="GO:0009313">
    <property type="term" value="P:oligosaccharide catabolic process"/>
    <property type="evidence" value="ECO:0007669"/>
    <property type="project" value="TreeGrafter"/>
</dbReference>
<dbReference type="InterPro" id="IPR037094">
    <property type="entry name" value="Glyco_hydro_38_cen_sf"/>
</dbReference>
<dbReference type="FunFam" id="1.25.40.10:FF:000010">
    <property type="entry name" value="Stress-induced phosphoprotein 1"/>
    <property type="match status" value="1"/>
</dbReference>
<gene>
    <name evidence="16" type="ORF">BZG36_03218</name>
</gene>
<evidence type="ECO:0000259" key="14">
    <source>
        <dbReference type="SMART" id="SM00727"/>
    </source>
</evidence>
<dbReference type="InterPro" id="IPR027291">
    <property type="entry name" value="Glyco_hydro_38_N_sf"/>
</dbReference>
<feature type="domain" description="STI1" evidence="14">
    <location>
        <begin position="279"/>
        <end position="318"/>
    </location>
</feature>
<protein>
    <recommendedName>
        <fullName evidence="12">Alpha-mannosidase</fullName>
        <ecNumber evidence="4">3.2.1.24</ecNumber>
    </recommendedName>
</protein>
<evidence type="ECO:0000256" key="13">
    <source>
        <dbReference type="PROSITE-ProRule" id="PRU00339"/>
    </source>
</evidence>
<dbReference type="FunFam" id="2.70.98.30:FF:000001">
    <property type="entry name" value="alpha-mannosidase 2C1 isoform X2"/>
    <property type="match status" value="1"/>
</dbReference>
<dbReference type="PROSITE" id="PS50005">
    <property type="entry name" value="TPR"/>
    <property type="match status" value="3"/>
</dbReference>
<keyword evidence="7" id="KW-0677">Repeat</keyword>
<dbReference type="FunFam" id="1.20.1270.50:FF:000004">
    <property type="entry name" value="alpha-mannosidase 2C1 isoform X1"/>
    <property type="match status" value="1"/>
</dbReference>
<comment type="function">
    <text evidence="11">Degrades free oligosaccharides in the vacuole.</text>
</comment>
<evidence type="ECO:0000313" key="17">
    <source>
        <dbReference type="Proteomes" id="UP000242875"/>
    </source>
</evidence>
<evidence type="ECO:0000256" key="12">
    <source>
        <dbReference type="ARBA" id="ARBA00071615"/>
    </source>
</evidence>
<dbReference type="Proteomes" id="UP000242875">
    <property type="component" value="Unassembled WGS sequence"/>
</dbReference>
<keyword evidence="9 13" id="KW-0802">TPR repeat</keyword>
<dbReference type="GO" id="GO:0046872">
    <property type="term" value="F:metal ion binding"/>
    <property type="evidence" value="ECO:0007669"/>
    <property type="project" value="UniProtKB-KW"/>
</dbReference>
<name>A0A261XWX2_9FUNG</name>
<accession>A0A261XWX2</accession>
<dbReference type="InterPro" id="IPR011330">
    <property type="entry name" value="Glyco_hydro/deAcase_b/a-brl"/>
</dbReference>
<dbReference type="Pfam" id="PF01074">
    <property type="entry name" value="Glyco_hydro_38N"/>
    <property type="match status" value="1"/>
</dbReference>
<dbReference type="Gene3D" id="1.20.1270.50">
    <property type="entry name" value="Glycoside hydrolase family 38, central domain"/>
    <property type="match status" value="1"/>
</dbReference>
<comment type="catalytic activity">
    <reaction evidence="1">
        <text>Hydrolysis of terminal, non-reducing alpha-D-mannose residues in alpha-D-mannosides.</text>
        <dbReference type="EC" id="3.2.1.24"/>
    </reaction>
</comment>
<dbReference type="PANTHER" id="PTHR46017">
    <property type="entry name" value="ALPHA-MANNOSIDASE 2C1"/>
    <property type="match status" value="1"/>
</dbReference>
<evidence type="ECO:0000256" key="4">
    <source>
        <dbReference type="ARBA" id="ARBA00012752"/>
    </source>
</evidence>
<dbReference type="SMART" id="SM00872">
    <property type="entry name" value="Alpha-mann_mid"/>
    <property type="match status" value="1"/>
</dbReference>
<evidence type="ECO:0000313" key="16">
    <source>
        <dbReference type="EMBL" id="OZJ02857.1"/>
    </source>
</evidence>
<dbReference type="Pfam" id="PF17830">
    <property type="entry name" value="STI1-HOP_DP"/>
    <property type="match status" value="1"/>
</dbReference>
<dbReference type="Pfam" id="PF07748">
    <property type="entry name" value="Glyco_hydro_38C"/>
    <property type="match status" value="1"/>
</dbReference>
<evidence type="ECO:0000256" key="7">
    <source>
        <dbReference type="ARBA" id="ARBA00022737"/>
    </source>
</evidence>
<dbReference type="InterPro" id="IPR011990">
    <property type="entry name" value="TPR-like_helical_dom_sf"/>
</dbReference>
<comment type="subcellular location">
    <subcellularLocation>
        <location evidence="2">Cytoplasm</location>
    </subcellularLocation>
</comment>
<dbReference type="Gene3D" id="2.70.98.30">
    <property type="entry name" value="Golgi alpha-mannosidase II, domain 4"/>
    <property type="match status" value="1"/>
</dbReference>
<evidence type="ECO:0000256" key="1">
    <source>
        <dbReference type="ARBA" id="ARBA00000365"/>
    </source>
</evidence>
<dbReference type="Gene3D" id="1.25.40.10">
    <property type="entry name" value="Tetratricopeptide repeat domain"/>
    <property type="match status" value="2"/>
</dbReference>
<sequence>MSEEKQQAIKEKEQGNALYKQHQFDEAIQHYDKAWELDNTDITYLTNKAAVLFEQGKYDDCIKVCEDAVEKGRDMRADYKTIAKAYARIGNAYMKKDDLDNAIKYYNKSLTEHRTPDVLAKLREAEKLKAQREKEAYYDPKLAEEARNAGNELYKKNDWPGAIQQYTESIKRNDKDVRAYSNRSACYLKLLALSEAMKDAEKCIELDPEFARGYTRKAAVEFAKKDYSECLETCMLAKEKDKDGKLSHEIQQQMMKCYAAMNAQGGESQEETLKRAANDPEVQRILGDPVMQQILQQMQQDPMAAQEHLKNPQIAAKIRKLIAAGILKKRKSVWGTLVGAMINESRHDYSDVKNIPFRPPATQTPRLIRSITIDRCNNFTSGGANGNNINLLSQLYRARTDSEEFIKVHVWSVPGLKRVPFEEAVLQEFRPTGLGEWFGPSWSTHWFLIQVTIPVPFAGKEVHFLWNSDNEGLIFGEDGMPLQGLTGGAGSDARHEYILTTNAQGGEKYTFYIEMACNGMFGTGNGLIGPPDPNRFFNLNECELAVPNNEAWALLYDYQVILGIARDLPEDHIRASHALYTANRIVNAFKPGYDKSLVEGRRIAQEFLKQRNGGAQHRVMATGHCHLDTAWLWPFAETIRKAARSWSTQINLMDKYSDYKFTCSQAQQYEWIKRKYPKLWTRILEKAAIGQFCPIGGTWIEMDTNIPSGESLCRQMLLGQRFFEKEFGARSEVLWLPDSFGYSSQLPQIARLAGMKYFFTQKLSWNNINKFPYTTFYWSSLDGSKVLCHMAPSETYNAQGTPEELIRSVRNHRDKEYSNTSLLVFGNGDGGGGPLSSMIERLKRMEDVDGLPKVRMGNVPDFYKSLEDEAHELSTWKGELYFELHRGTYTSQSLIKRYNRKNEYLLRDLETLATLALYTNSKEFIYPQQDLETMWKMLCLCQFHDVVTGSSISMVYDDAIDMMVEIDEIATRLISETADKIWGLSSTTSLLLRQGIMVFNTLPWSRTEVLEIPVNENLGVMPQYSAFGNSGFVLANDALGFATSAYFADQYSAFTPASAVISSNGTFVLENSYLQVVFDKDGSMIGLYDKEAKRQVISAGQRGNVFKIFDDIPLFWDAWDVEIYHLEKFDTVDGGNVRILDHGPLRVSLVVEKKLSETSQLRQQINLNATSRRIDFETEVDWDENRRFLKVEFAWNILADHAFYDTQFGHNQRPTHYNTSWESAKFEVCGHKYADISEFGYGVALMSDSKYGFATHENVMRLSLLRSAKAPDAKSDIGRHVFKYAIYPHNGHFMQADVVRESYNFNIPLLAKIAPEDVLVNVKPVSYFKIEDAPNVILETIKKAEDSNDIILRLYEAYGGHAKARLISSLPVESVQLCNILEEDLSFVPYVTLNPMKNFNDDVYNTLSPMPDEEEGAVIAFDPFQVVTVRLKIGADVVSLDQWDLTL</sequence>
<evidence type="ECO:0000256" key="8">
    <source>
        <dbReference type="ARBA" id="ARBA00022801"/>
    </source>
</evidence>
<dbReference type="EC" id="3.2.1.24" evidence="4"/>
<evidence type="ECO:0000256" key="2">
    <source>
        <dbReference type="ARBA" id="ARBA00004496"/>
    </source>
</evidence>
<evidence type="ECO:0000259" key="15">
    <source>
        <dbReference type="SMART" id="SM00872"/>
    </source>
</evidence>
<keyword evidence="8" id="KW-0378">Hydrolase</keyword>
<dbReference type="InterPro" id="IPR041243">
    <property type="entry name" value="STI1/HOP_DP"/>
</dbReference>
<proteinExistence type="inferred from homology"/>
<dbReference type="PROSITE" id="PS50293">
    <property type="entry name" value="TPR_REGION"/>
    <property type="match status" value="1"/>
</dbReference>
<evidence type="ECO:0000256" key="5">
    <source>
        <dbReference type="ARBA" id="ARBA00022490"/>
    </source>
</evidence>
<reference evidence="16 17" key="1">
    <citation type="journal article" date="2017" name="Mycologia">
        <title>Bifiguratus adelaidae, gen. et sp. nov., a new member of Mucoromycotina in endophytic and soil-dwelling habitats.</title>
        <authorList>
            <person name="Torres-Cruz T.J."/>
            <person name="Billingsley Tobias T.L."/>
            <person name="Almatruk M."/>
            <person name="Hesse C."/>
            <person name="Kuske C.R."/>
            <person name="Desiro A."/>
            <person name="Benucci G.M."/>
            <person name="Bonito G."/>
            <person name="Stajich J.E."/>
            <person name="Dunlap C."/>
            <person name="Arnold A.E."/>
            <person name="Porras-Alfaro A."/>
        </authorList>
    </citation>
    <scope>NUCLEOTIDE SEQUENCE [LARGE SCALE GENOMIC DNA]</scope>
    <source>
        <strain evidence="16 17">AZ0501</strain>
    </source>
</reference>
<dbReference type="Pfam" id="PF09261">
    <property type="entry name" value="Alpha-mann_mid"/>
    <property type="match status" value="1"/>
</dbReference>
<comment type="similarity">
    <text evidence="3">Belongs to the glycosyl hydrolase 38 family.</text>
</comment>
<comment type="caution">
    <text evidence="16">The sequence shown here is derived from an EMBL/GenBank/DDBJ whole genome shotgun (WGS) entry which is preliminary data.</text>
</comment>
<keyword evidence="5" id="KW-0963">Cytoplasm</keyword>
<dbReference type="InterPro" id="IPR041147">
    <property type="entry name" value="GH38_C"/>
</dbReference>
<dbReference type="FunFam" id="1.10.260.100:FF:000002">
    <property type="entry name" value="Stress-induced-phosphoprotein 1 (Hsp70/Hsp90-organizing)"/>
    <property type="match status" value="1"/>
</dbReference>
<dbReference type="Gene3D" id="1.10.260.100">
    <property type="match status" value="1"/>
</dbReference>
<evidence type="ECO:0000256" key="11">
    <source>
        <dbReference type="ARBA" id="ARBA00054985"/>
    </source>
</evidence>
<dbReference type="InterPro" id="IPR015341">
    <property type="entry name" value="Glyco_hydro_38_cen"/>
</dbReference>
<dbReference type="SUPFAM" id="SSF48452">
    <property type="entry name" value="TPR-like"/>
    <property type="match status" value="2"/>
</dbReference>
<dbReference type="Pfam" id="PF22907">
    <property type="entry name" value="Ams1-like_1st"/>
    <property type="match status" value="1"/>
</dbReference>
<dbReference type="SUPFAM" id="SSF88713">
    <property type="entry name" value="Glycoside hydrolase/deacetylase"/>
    <property type="match status" value="1"/>
</dbReference>
<dbReference type="Gene3D" id="3.20.110.10">
    <property type="entry name" value="Glycoside hydrolase 38, N terminal domain"/>
    <property type="match status" value="1"/>
</dbReference>
<dbReference type="GO" id="GO:0004559">
    <property type="term" value="F:alpha-mannosidase activity"/>
    <property type="evidence" value="ECO:0007669"/>
    <property type="project" value="UniProtKB-EC"/>
</dbReference>
<dbReference type="SMART" id="SM00727">
    <property type="entry name" value="STI1"/>
    <property type="match status" value="1"/>
</dbReference>
<dbReference type="InterPro" id="IPR006636">
    <property type="entry name" value="STI1_HS-bd"/>
</dbReference>
<dbReference type="Pfam" id="PF00515">
    <property type="entry name" value="TPR_1"/>
    <property type="match status" value="1"/>
</dbReference>
<dbReference type="GO" id="GO:0030246">
    <property type="term" value="F:carbohydrate binding"/>
    <property type="evidence" value="ECO:0007669"/>
    <property type="project" value="InterPro"/>
</dbReference>
<feature type="repeat" description="TPR" evidence="13">
    <location>
        <begin position="177"/>
        <end position="210"/>
    </location>
</feature>
<keyword evidence="6" id="KW-0479">Metal-binding</keyword>
<dbReference type="Pfam" id="PF13414">
    <property type="entry name" value="TPR_11"/>
    <property type="match status" value="1"/>
</dbReference>
<feature type="repeat" description="TPR" evidence="13">
    <location>
        <begin position="8"/>
        <end position="41"/>
    </location>
</feature>
<dbReference type="SUPFAM" id="SSF88688">
    <property type="entry name" value="Families 57/38 glycoside transferase middle domain"/>
    <property type="match status" value="1"/>
</dbReference>
<dbReference type="SMART" id="SM00028">
    <property type="entry name" value="TPR"/>
    <property type="match status" value="6"/>
</dbReference>
<dbReference type="PANTHER" id="PTHR46017:SF1">
    <property type="entry name" value="ALPHA-MANNOSIDASE 2C1"/>
    <property type="match status" value="1"/>
</dbReference>
<dbReference type="InterPro" id="IPR000602">
    <property type="entry name" value="Glyco_hydro_38_N"/>
</dbReference>
<evidence type="ECO:0000256" key="3">
    <source>
        <dbReference type="ARBA" id="ARBA00009792"/>
    </source>
</evidence>
<keyword evidence="10" id="KW-0326">Glycosidase</keyword>
<dbReference type="Pfam" id="PF17677">
    <property type="entry name" value="Glyco_hydro38C2"/>
    <property type="match status" value="1"/>
</dbReference>
<dbReference type="OrthoDB" id="10261055at2759"/>
<dbReference type="EMBL" id="MVBO01000121">
    <property type="protein sequence ID" value="OZJ02857.1"/>
    <property type="molecule type" value="Genomic_DNA"/>
</dbReference>
<dbReference type="InterPro" id="IPR019734">
    <property type="entry name" value="TPR_rpt"/>
</dbReference>
<evidence type="ECO:0000256" key="6">
    <source>
        <dbReference type="ARBA" id="ARBA00022723"/>
    </source>
</evidence>